<accession>W2CVZ1</accession>
<evidence type="ECO:0000313" key="1">
    <source>
        <dbReference type="EMBL" id="ETK11359.1"/>
    </source>
</evidence>
<name>W2CVZ1_9BACT</name>
<proteinExistence type="predicted"/>
<evidence type="ECO:0000313" key="2">
    <source>
        <dbReference type="Proteomes" id="UP000034980"/>
    </source>
</evidence>
<sequence length="65" mass="7310">MSIIDRVKAVLANKQRNKRSAERLEKAEITLSKQCYNEVQSQSESLTNVAEVLCINIHGLIVPTK</sequence>
<dbReference type="Gene3D" id="1.10.260.40">
    <property type="entry name" value="lambda repressor-like DNA-binding domains"/>
    <property type="match status" value="1"/>
</dbReference>
<dbReference type="Proteomes" id="UP000034980">
    <property type="component" value="Unassembled WGS sequence"/>
</dbReference>
<dbReference type="AlphaFoldDB" id="W2CVZ1"/>
<reference evidence="1 2" key="1">
    <citation type="submission" date="2013-11" db="EMBL/GenBank/DDBJ databases">
        <title>Single cell genomics of uncultured Tannerella BU063 (oral taxon 286).</title>
        <authorList>
            <person name="Beall C.J."/>
            <person name="Campbell A.G."/>
            <person name="Griffen A.L."/>
            <person name="Podar M."/>
            <person name="Leys E.J."/>
        </authorList>
    </citation>
    <scope>NUCLEOTIDE SEQUENCE [LARGE SCALE GENOMIC DNA]</scope>
    <source>
        <strain evidence="1">Cell 8/11</strain>
    </source>
</reference>
<protein>
    <recommendedName>
        <fullName evidence="3">XRE family transcriptional regulator</fullName>
    </recommendedName>
</protein>
<evidence type="ECO:0008006" key="3">
    <source>
        <dbReference type="Google" id="ProtNLM"/>
    </source>
</evidence>
<dbReference type="GO" id="GO:0003677">
    <property type="term" value="F:DNA binding"/>
    <property type="evidence" value="ECO:0007669"/>
    <property type="project" value="InterPro"/>
</dbReference>
<dbReference type="EMBL" id="AYYF01001572">
    <property type="protein sequence ID" value="ETK11359.1"/>
    <property type="molecule type" value="Genomic_DNA"/>
</dbReference>
<gene>
    <name evidence="1" type="ORF">T235_15850</name>
</gene>
<comment type="caution">
    <text evidence="1">The sequence shown here is derived from an EMBL/GenBank/DDBJ whole genome shotgun (WGS) entry which is preliminary data.</text>
</comment>
<dbReference type="InterPro" id="IPR010982">
    <property type="entry name" value="Lambda_DNA-bd_dom_sf"/>
</dbReference>
<organism evidence="1 2">
    <name type="scientific">Tannerella sp. oral taxon BU063 isolate Cell 8/11</name>
    <dbReference type="NCBI Taxonomy" id="1411915"/>
    <lineage>
        <taxon>Bacteria</taxon>
        <taxon>Pseudomonadati</taxon>
        <taxon>Bacteroidota</taxon>
        <taxon>Bacteroidia</taxon>
        <taxon>Bacteroidales</taxon>
        <taxon>Tannerellaceae</taxon>
        <taxon>Tannerella</taxon>
    </lineage>
</organism>